<evidence type="ECO:0000256" key="1">
    <source>
        <dbReference type="SAM" id="MobiDB-lite"/>
    </source>
</evidence>
<protein>
    <submittedName>
        <fullName evidence="3">Uncharacterized protein</fullName>
    </submittedName>
</protein>
<evidence type="ECO:0000313" key="3">
    <source>
        <dbReference type="EMBL" id="EFX73166.1"/>
    </source>
</evidence>
<feature type="transmembrane region" description="Helical" evidence="2">
    <location>
        <begin position="328"/>
        <end position="350"/>
    </location>
</feature>
<dbReference type="KEGG" id="dpx:DAPPUDRAFT_253347"/>
<dbReference type="EMBL" id="GL732592">
    <property type="protein sequence ID" value="EFX73166.1"/>
    <property type="molecule type" value="Genomic_DNA"/>
</dbReference>
<dbReference type="AlphaFoldDB" id="E9H4M1"/>
<dbReference type="InParanoid" id="E9H4M1"/>
<organism evidence="3 4">
    <name type="scientific">Daphnia pulex</name>
    <name type="common">Water flea</name>
    <dbReference type="NCBI Taxonomy" id="6669"/>
    <lineage>
        <taxon>Eukaryota</taxon>
        <taxon>Metazoa</taxon>
        <taxon>Ecdysozoa</taxon>
        <taxon>Arthropoda</taxon>
        <taxon>Crustacea</taxon>
        <taxon>Branchiopoda</taxon>
        <taxon>Diplostraca</taxon>
        <taxon>Cladocera</taxon>
        <taxon>Anomopoda</taxon>
        <taxon>Daphniidae</taxon>
        <taxon>Daphnia</taxon>
    </lineage>
</organism>
<dbReference type="PhylomeDB" id="E9H4M1"/>
<reference evidence="3 4" key="1">
    <citation type="journal article" date="2011" name="Science">
        <title>The ecoresponsive genome of Daphnia pulex.</title>
        <authorList>
            <person name="Colbourne J.K."/>
            <person name="Pfrender M.E."/>
            <person name="Gilbert D."/>
            <person name="Thomas W.K."/>
            <person name="Tucker A."/>
            <person name="Oakley T.H."/>
            <person name="Tokishita S."/>
            <person name="Aerts A."/>
            <person name="Arnold G.J."/>
            <person name="Basu M.K."/>
            <person name="Bauer D.J."/>
            <person name="Caceres C.E."/>
            <person name="Carmel L."/>
            <person name="Casola C."/>
            <person name="Choi J.H."/>
            <person name="Detter J.C."/>
            <person name="Dong Q."/>
            <person name="Dusheyko S."/>
            <person name="Eads B.D."/>
            <person name="Frohlich T."/>
            <person name="Geiler-Samerotte K.A."/>
            <person name="Gerlach D."/>
            <person name="Hatcher P."/>
            <person name="Jogdeo S."/>
            <person name="Krijgsveld J."/>
            <person name="Kriventseva E.V."/>
            <person name="Kultz D."/>
            <person name="Laforsch C."/>
            <person name="Lindquist E."/>
            <person name="Lopez J."/>
            <person name="Manak J.R."/>
            <person name="Muller J."/>
            <person name="Pangilinan J."/>
            <person name="Patwardhan R.P."/>
            <person name="Pitluck S."/>
            <person name="Pritham E.J."/>
            <person name="Rechtsteiner A."/>
            <person name="Rho M."/>
            <person name="Rogozin I.B."/>
            <person name="Sakarya O."/>
            <person name="Salamov A."/>
            <person name="Schaack S."/>
            <person name="Shapiro H."/>
            <person name="Shiga Y."/>
            <person name="Skalitzky C."/>
            <person name="Smith Z."/>
            <person name="Souvorov A."/>
            <person name="Sung W."/>
            <person name="Tang Z."/>
            <person name="Tsuchiya D."/>
            <person name="Tu H."/>
            <person name="Vos H."/>
            <person name="Wang M."/>
            <person name="Wolf Y.I."/>
            <person name="Yamagata H."/>
            <person name="Yamada T."/>
            <person name="Ye Y."/>
            <person name="Shaw J.R."/>
            <person name="Andrews J."/>
            <person name="Crease T.J."/>
            <person name="Tang H."/>
            <person name="Lucas S.M."/>
            <person name="Robertson H.M."/>
            <person name="Bork P."/>
            <person name="Koonin E.V."/>
            <person name="Zdobnov E.M."/>
            <person name="Grigoriev I.V."/>
            <person name="Lynch M."/>
            <person name="Boore J.L."/>
        </authorList>
    </citation>
    <scope>NUCLEOTIDE SEQUENCE [LARGE SCALE GENOMIC DNA]</scope>
</reference>
<evidence type="ECO:0000313" key="4">
    <source>
        <dbReference type="Proteomes" id="UP000000305"/>
    </source>
</evidence>
<feature type="compositionally biased region" description="Basic and acidic residues" evidence="1">
    <location>
        <begin position="8"/>
        <end position="26"/>
    </location>
</feature>
<sequence length="421" mass="46868">MTANQRHRPIENEQPNEKPKSEVSEEKISRVEHGILIQIASTTPDATIPSPSMSISQLLSLTFQLPEFNLQTGRPVCMSFTLEDPSPATPIPGNINLQKERAVRLSFTFEGRGDHYLIRRHMLLGVLSLMAGSTTGVPMSPWYGGNQTAPPYYPKATYATTSYFTEVYKYYTTKAPEFYTTTYAAPSHYTDALKCYTEAPADYSAKTVEYYTEAAKYFSAPIYASTTEAAKYYAVPTYYTEAALSYYVERKYYTDAPVHYNTTYATPQPPIYYTEAPNYYITKAMEFYTSIHAAPAYYTEAPITAILKRSSTTLQPTLPRATTPTFRINYGAVLLLGVVSSMAGLIAGVAMSPGYGGNQTATPPPSFITYATTSSCTEVFKYYTTKAPEFYTTYAALSHYTDALKSAPSYYTTKATECYIT</sequence>
<dbReference type="PANTHER" id="PTHR23263">
    <property type="entry name" value="SMALL PROLINE-RICH PROTEIN"/>
    <property type="match status" value="1"/>
</dbReference>
<proteinExistence type="predicted"/>
<dbReference type="PANTHER" id="PTHR23263:SF124">
    <property type="entry name" value="SMALL PROLINE-RICH PROTEIN 3"/>
    <property type="match status" value="1"/>
</dbReference>
<keyword evidence="4" id="KW-1185">Reference proteome</keyword>
<name>E9H4M1_DAPPU</name>
<dbReference type="Proteomes" id="UP000000305">
    <property type="component" value="Unassembled WGS sequence"/>
</dbReference>
<keyword evidence="2" id="KW-1133">Transmembrane helix</keyword>
<gene>
    <name evidence="3" type="ORF">DAPPUDRAFT_253347</name>
</gene>
<accession>E9H4M1</accession>
<evidence type="ECO:0000256" key="2">
    <source>
        <dbReference type="SAM" id="Phobius"/>
    </source>
</evidence>
<keyword evidence="2" id="KW-0812">Transmembrane</keyword>
<dbReference type="HOGENOM" id="CLU_638207_0_0_1"/>
<keyword evidence="2" id="KW-0472">Membrane</keyword>
<feature type="region of interest" description="Disordered" evidence="1">
    <location>
        <begin position="1"/>
        <end position="26"/>
    </location>
</feature>
<dbReference type="STRING" id="6669.E9H4M1"/>
<dbReference type="OrthoDB" id="6379388at2759"/>